<evidence type="ECO:0000256" key="8">
    <source>
        <dbReference type="SAM" id="MobiDB-lite"/>
    </source>
</evidence>
<keyword evidence="6 9" id="KW-1133">Transmembrane helix</keyword>
<feature type="compositionally biased region" description="Low complexity" evidence="8">
    <location>
        <begin position="7"/>
        <end position="17"/>
    </location>
</feature>
<feature type="transmembrane region" description="Helical" evidence="9">
    <location>
        <begin position="389"/>
        <end position="409"/>
    </location>
</feature>
<keyword evidence="12" id="KW-1185">Reference proteome</keyword>
<keyword evidence="4" id="KW-0808">Transferase</keyword>
<evidence type="ECO:0000313" key="11">
    <source>
        <dbReference type="EMBL" id="GIL26220.1"/>
    </source>
</evidence>
<feature type="transmembrane region" description="Helical" evidence="9">
    <location>
        <begin position="78"/>
        <end position="98"/>
    </location>
</feature>
<dbReference type="InterPro" id="IPR050297">
    <property type="entry name" value="LipidA_mod_glycosyltrf_83"/>
</dbReference>
<feature type="transmembrane region" description="Helical" evidence="9">
    <location>
        <begin position="336"/>
        <end position="353"/>
    </location>
</feature>
<evidence type="ECO:0000313" key="12">
    <source>
        <dbReference type="Proteomes" id="UP000614996"/>
    </source>
</evidence>
<feature type="transmembrane region" description="Helical" evidence="9">
    <location>
        <begin position="234"/>
        <end position="250"/>
    </location>
</feature>
<organism evidence="11 12">
    <name type="scientific">Actinocatenispora comari</name>
    <dbReference type="NCBI Taxonomy" id="2807577"/>
    <lineage>
        <taxon>Bacteria</taxon>
        <taxon>Bacillati</taxon>
        <taxon>Actinomycetota</taxon>
        <taxon>Actinomycetes</taxon>
        <taxon>Micromonosporales</taxon>
        <taxon>Micromonosporaceae</taxon>
        <taxon>Actinocatenispora</taxon>
    </lineage>
</organism>
<name>A0A8J4A8K3_9ACTN</name>
<evidence type="ECO:0000256" key="7">
    <source>
        <dbReference type="ARBA" id="ARBA00023136"/>
    </source>
</evidence>
<sequence>MLDRPTPAVDEPAAADPAVDDPAVDDPAGDGPAVDEPAGAGPVPADLGPTATRTAVPGERAPAIAGEATPQRLAWRPVLAVMAVAGGVHLAVATRFGWHRDEFYYVISGRHLAWGYPDQPPLAPLLARLAADLPGGVLPLRLLAIAAQLGCVLLVAALVAELGGRRRAQTIAAGAIAACPVFVAASMLFGTTVLDQLAWAAVFLTVTRALRTGTVRAWLLAGAVAGLGLENKDTIGVLLLGITVGVLLFHRAALRTAGPWAGAALAVLLTVPNLLWDARHGWPELHMSAVLAAQQGGPLGSATQLPELALLLAGPPLVTLWFFGIRWLASAPGRNHRWILVVAATAIVVFTAGGGKSYYPAPVLVGLFAAGSVWFEARSTPTASRRRWRYPVAIVACGVFAVVFGLPVLPVRAENVLRAVNPQPVETYGWPSFVRQVTAVAKTMPAGTTIFTSNYGEAGALTMLGPADGLRLPVASGHNGYLLWGPPAGTNPDHVLCVGEFDRHYLHRAWSNVREIAPITTPGGIVDEETSQHAAIYACSRPHGTWTQLWPTLRHLD</sequence>
<gene>
    <name evidence="11" type="ORF">NUM_14740</name>
</gene>
<dbReference type="Pfam" id="PF13231">
    <property type="entry name" value="PMT_2"/>
    <property type="match status" value="1"/>
</dbReference>
<feature type="domain" description="Glycosyltransferase RgtA/B/C/D-like" evidence="10">
    <location>
        <begin position="118"/>
        <end position="276"/>
    </location>
</feature>
<dbReference type="RefSeq" id="WP_207123911.1">
    <property type="nucleotide sequence ID" value="NZ_BOPO01000020.1"/>
</dbReference>
<feature type="compositionally biased region" description="Acidic residues" evidence="8">
    <location>
        <begin position="18"/>
        <end position="28"/>
    </location>
</feature>
<evidence type="ECO:0000256" key="1">
    <source>
        <dbReference type="ARBA" id="ARBA00004651"/>
    </source>
</evidence>
<evidence type="ECO:0000259" key="10">
    <source>
        <dbReference type="Pfam" id="PF13231"/>
    </source>
</evidence>
<feature type="transmembrane region" description="Helical" evidence="9">
    <location>
        <begin position="138"/>
        <end position="159"/>
    </location>
</feature>
<feature type="transmembrane region" description="Helical" evidence="9">
    <location>
        <begin position="257"/>
        <end position="276"/>
    </location>
</feature>
<evidence type="ECO:0000256" key="4">
    <source>
        <dbReference type="ARBA" id="ARBA00022679"/>
    </source>
</evidence>
<dbReference type="GO" id="GO:0009103">
    <property type="term" value="P:lipopolysaccharide biosynthetic process"/>
    <property type="evidence" value="ECO:0007669"/>
    <property type="project" value="UniProtKB-ARBA"/>
</dbReference>
<protein>
    <recommendedName>
        <fullName evidence="10">Glycosyltransferase RgtA/B/C/D-like domain-containing protein</fullName>
    </recommendedName>
</protein>
<comment type="subcellular location">
    <subcellularLocation>
        <location evidence="1">Cell membrane</location>
        <topology evidence="1">Multi-pass membrane protein</topology>
    </subcellularLocation>
</comment>
<dbReference type="GO" id="GO:0005886">
    <property type="term" value="C:plasma membrane"/>
    <property type="evidence" value="ECO:0007669"/>
    <property type="project" value="UniProtKB-SubCell"/>
</dbReference>
<evidence type="ECO:0000256" key="2">
    <source>
        <dbReference type="ARBA" id="ARBA00022475"/>
    </source>
</evidence>
<evidence type="ECO:0000256" key="9">
    <source>
        <dbReference type="SAM" id="Phobius"/>
    </source>
</evidence>
<proteinExistence type="predicted"/>
<dbReference type="InterPro" id="IPR038731">
    <property type="entry name" value="RgtA/B/C-like"/>
</dbReference>
<feature type="transmembrane region" description="Helical" evidence="9">
    <location>
        <begin position="359"/>
        <end position="377"/>
    </location>
</feature>
<feature type="compositionally biased region" description="Low complexity" evidence="8">
    <location>
        <begin position="29"/>
        <end position="46"/>
    </location>
</feature>
<reference evidence="12" key="1">
    <citation type="journal article" date="2021" name="Int. J. Syst. Evol. Microbiol.">
        <title>Actinocatenispora comari sp. nov., an endophytic actinomycete isolated from aerial parts of Comarum salesowianum.</title>
        <authorList>
            <person name="Oyunbileg N."/>
            <person name="Iizaka Y."/>
            <person name="Hamada M."/>
            <person name="Davaapurev B.O."/>
            <person name="Fukumoto A."/>
            <person name="Tsetseg B."/>
            <person name="Kato F."/>
            <person name="Tamura T."/>
            <person name="Batkhuu J."/>
            <person name="Anzai Y."/>
        </authorList>
    </citation>
    <scope>NUCLEOTIDE SEQUENCE [LARGE SCALE GENOMIC DNA]</scope>
    <source>
        <strain evidence="12">NUM-2625</strain>
    </source>
</reference>
<keyword evidence="5 9" id="KW-0812">Transmembrane</keyword>
<evidence type="ECO:0000256" key="6">
    <source>
        <dbReference type="ARBA" id="ARBA00022989"/>
    </source>
</evidence>
<dbReference type="AlphaFoldDB" id="A0A8J4A8K3"/>
<keyword evidence="7 9" id="KW-0472">Membrane</keyword>
<dbReference type="Proteomes" id="UP000614996">
    <property type="component" value="Unassembled WGS sequence"/>
</dbReference>
<accession>A0A8J4A8K3</accession>
<feature type="transmembrane region" description="Helical" evidence="9">
    <location>
        <begin position="171"/>
        <end position="194"/>
    </location>
</feature>
<keyword evidence="2" id="KW-1003">Cell membrane</keyword>
<comment type="caution">
    <text evidence="11">The sequence shown here is derived from an EMBL/GenBank/DDBJ whole genome shotgun (WGS) entry which is preliminary data.</text>
</comment>
<dbReference type="GO" id="GO:0016763">
    <property type="term" value="F:pentosyltransferase activity"/>
    <property type="evidence" value="ECO:0007669"/>
    <property type="project" value="TreeGrafter"/>
</dbReference>
<keyword evidence="3" id="KW-0328">Glycosyltransferase</keyword>
<evidence type="ECO:0000256" key="5">
    <source>
        <dbReference type="ARBA" id="ARBA00022692"/>
    </source>
</evidence>
<dbReference type="PANTHER" id="PTHR33908">
    <property type="entry name" value="MANNOSYLTRANSFERASE YKCB-RELATED"/>
    <property type="match status" value="1"/>
</dbReference>
<evidence type="ECO:0000256" key="3">
    <source>
        <dbReference type="ARBA" id="ARBA00022676"/>
    </source>
</evidence>
<dbReference type="PANTHER" id="PTHR33908:SF11">
    <property type="entry name" value="MEMBRANE PROTEIN"/>
    <property type="match status" value="1"/>
</dbReference>
<dbReference type="EMBL" id="BOPO01000020">
    <property type="protein sequence ID" value="GIL26220.1"/>
    <property type="molecule type" value="Genomic_DNA"/>
</dbReference>
<feature type="region of interest" description="Disordered" evidence="8">
    <location>
        <begin position="1"/>
        <end position="60"/>
    </location>
</feature>
<feature type="transmembrane region" description="Helical" evidence="9">
    <location>
        <begin position="308"/>
        <end position="329"/>
    </location>
</feature>